<reference evidence="3" key="1">
    <citation type="submission" date="2019-09" db="EMBL/GenBank/DDBJ databases">
        <authorList>
            <person name="Needham M D."/>
        </authorList>
    </citation>
    <scope>NUCLEOTIDE SEQUENCE</scope>
</reference>
<organism evidence="3">
    <name type="scientific">seawater metagenome</name>
    <dbReference type="NCBI Taxonomy" id="1561972"/>
    <lineage>
        <taxon>unclassified sequences</taxon>
        <taxon>metagenomes</taxon>
        <taxon>ecological metagenomes</taxon>
    </lineage>
</organism>
<gene>
    <name evidence="3" type="ORF">CPAV1605_1315</name>
</gene>
<keyword evidence="2" id="KW-1133">Transmembrane helix</keyword>
<feature type="transmembrane region" description="Helical" evidence="2">
    <location>
        <begin position="7"/>
        <end position="26"/>
    </location>
</feature>
<dbReference type="AlphaFoldDB" id="A0A5E8CJH1"/>
<evidence type="ECO:0000256" key="2">
    <source>
        <dbReference type="SAM" id="Phobius"/>
    </source>
</evidence>
<accession>A0A5E8CJH1</accession>
<feature type="coiled-coil region" evidence="1">
    <location>
        <begin position="30"/>
        <end position="57"/>
    </location>
</feature>
<evidence type="ECO:0000256" key="1">
    <source>
        <dbReference type="SAM" id="Coils"/>
    </source>
</evidence>
<evidence type="ECO:0000313" key="3">
    <source>
        <dbReference type="EMBL" id="VVU95563.1"/>
    </source>
</evidence>
<dbReference type="EMBL" id="CABVLZ010000005">
    <property type="protein sequence ID" value="VVU95563.1"/>
    <property type="molecule type" value="Genomic_DNA"/>
</dbReference>
<keyword evidence="2" id="KW-0472">Membrane</keyword>
<keyword evidence="2" id="KW-0812">Transmembrane</keyword>
<protein>
    <submittedName>
        <fullName evidence="3">Uncharacterized protein</fullName>
    </submittedName>
</protein>
<proteinExistence type="predicted"/>
<keyword evidence="1" id="KW-0175">Coiled coil</keyword>
<name>A0A5E8CJH1_9ZZZZ</name>
<sequence length="317" mass="36324">MNIESKIISFLISLIVLLLVIIIFIFNKNIDSCNNNIDTSNNNIDSSNNNIDSSNNNIVYDNKLQLKNIILPLLKNLKLANVINDEINKKLKNYTIDENSLPPQTITTSDSNLGLIIDIDLKRIEGIKFDQIIFKHLNIELLDNNAEANIILEIKNLISIGEIKIRTKNKILNILQPKILIKPVYKINTVEFDIITSLKAYSSNTKDAKINLNNFNVNIKILDTDLDLLRLEEDSPLAKELDDENKLIEEIKNHLESNSRGIIKILVRSQKKFLENIAIKNLVPILEQKIKESINSQLENMDFRNINLQSIEDNKFD</sequence>